<keyword evidence="8" id="KW-1185">Reference proteome</keyword>
<evidence type="ECO:0000313" key="7">
    <source>
        <dbReference type="EMBL" id="ORY35772.1"/>
    </source>
</evidence>
<reference evidence="7 8" key="1">
    <citation type="submission" date="2016-07" db="EMBL/GenBank/DDBJ databases">
        <title>Pervasive Adenine N6-methylation of Active Genes in Fungi.</title>
        <authorList>
            <consortium name="DOE Joint Genome Institute"/>
            <person name="Mondo S.J."/>
            <person name="Dannebaum R.O."/>
            <person name="Kuo R.C."/>
            <person name="Labutti K."/>
            <person name="Haridas S."/>
            <person name="Kuo A."/>
            <person name="Salamov A."/>
            <person name="Ahrendt S.R."/>
            <person name="Lipzen A."/>
            <person name="Sullivan W."/>
            <person name="Andreopoulos W.B."/>
            <person name="Clum A."/>
            <person name="Lindquist E."/>
            <person name="Daum C."/>
            <person name="Ramamoorthy G.K."/>
            <person name="Gryganskyi A."/>
            <person name="Culley D."/>
            <person name="Magnuson J.K."/>
            <person name="James T.Y."/>
            <person name="O'Malley M.A."/>
            <person name="Stajich J.E."/>
            <person name="Spatafora J.W."/>
            <person name="Visel A."/>
            <person name="Grigoriev I.V."/>
        </authorList>
    </citation>
    <scope>NUCLEOTIDE SEQUENCE [LARGE SCALE GENOMIC DNA]</scope>
    <source>
        <strain evidence="7 8">68-887.2</strain>
    </source>
</reference>
<organism evidence="7 8">
    <name type="scientific">Naematelia encephala</name>
    <dbReference type="NCBI Taxonomy" id="71784"/>
    <lineage>
        <taxon>Eukaryota</taxon>
        <taxon>Fungi</taxon>
        <taxon>Dikarya</taxon>
        <taxon>Basidiomycota</taxon>
        <taxon>Agaricomycotina</taxon>
        <taxon>Tremellomycetes</taxon>
        <taxon>Tremellales</taxon>
        <taxon>Naemateliaceae</taxon>
        <taxon>Naematelia</taxon>
    </lineage>
</organism>
<dbReference type="EMBL" id="MCFC01000001">
    <property type="protein sequence ID" value="ORY35772.1"/>
    <property type="molecule type" value="Genomic_DNA"/>
</dbReference>
<feature type="binding site" evidence="5">
    <location>
        <position position="247"/>
    </location>
    <ligand>
        <name>pyruvate</name>
        <dbReference type="ChEBI" id="CHEBI:15361"/>
    </ligand>
</feature>
<dbReference type="Proteomes" id="UP000193986">
    <property type="component" value="Unassembled WGS sequence"/>
</dbReference>
<feature type="region of interest" description="Disordered" evidence="6">
    <location>
        <begin position="1"/>
        <end position="20"/>
    </location>
</feature>
<dbReference type="SMART" id="SM01130">
    <property type="entry name" value="DHDPS"/>
    <property type="match status" value="1"/>
</dbReference>
<dbReference type="Pfam" id="PF00701">
    <property type="entry name" value="DHDPS"/>
    <property type="match status" value="1"/>
</dbReference>
<dbReference type="GO" id="GO:0008840">
    <property type="term" value="F:4-hydroxy-tetrahydrodipicolinate synthase activity"/>
    <property type="evidence" value="ECO:0007669"/>
    <property type="project" value="TreeGrafter"/>
</dbReference>
<evidence type="ECO:0000256" key="2">
    <source>
        <dbReference type="ARBA" id="ARBA00023270"/>
    </source>
</evidence>
<dbReference type="PANTHER" id="PTHR12128:SF66">
    <property type="entry name" value="4-HYDROXY-2-OXOGLUTARATE ALDOLASE, MITOCHONDRIAL"/>
    <property type="match status" value="1"/>
</dbReference>
<accession>A0A1Y2BLY5</accession>
<protein>
    <submittedName>
        <fullName evidence="7">Dihydrodipicolinate synthase</fullName>
    </submittedName>
</protein>
<keyword evidence="2" id="KW-0704">Schiff base</keyword>
<proteinExistence type="inferred from homology"/>
<keyword evidence="1 3" id="KW-0456">Lyase</keyword>
<feature type="binding site" evidence="5">
    <location>
        <position position="62"/>
    </location>
    <ligand>
        <name>pyruvate</name>
        <dbReference type="ChEBI" id="CHEBI:15361"/>
    </ligand>
</feature>
<dbReference type="PROSITE" id="PS00665">
    <property type="entry name" value="DHDPS_1"/>
    <property type="match status" value="1"/>
</dbReference>
<feature type="compositionally biased region" description="Low complexity" evidence="6">
    <location>
        <begin position="1"/>
        <end position="10"/>
    </location>
</feature>
<dbReference type="InParanoid" id="A0A1Y2BLY5"/>
<dbReference type="OrthoDB" id="191315at2759"/>
<dbReference type="PANTHER" id="PTHR12128">
    <property type="entry name" value="DIHYDRODIPICOLINATE SYNTHASE"/>
    <property type="match status" value="1"/>
</dbReference>
<evidence type="ECO:0000256" key="3">
    <source>
        <dbReference type="PIRNR" id="PIRNR001365"/>
    </source>
</evidence>
<gene>
    <name evidence="7" type="ORF">BCR39DRAFT_475888</name>
</gene>
<dbReference type="InterPro" id="IPR013785">
    <property type="entry name" value="Aldolase_TIM"/>
</dbReference>
<sequence length="346" mass="36273">MTTTNGTTNGSAAPHRLWANGPSVPLTTPFVAGGEEVDHEALAKQVVRIAKAGLGIVLLGTTGEASHMSHSERKAATATARKALDDAGLTDVPLCVGTGGGSLKTTIELCNDAAEAGASHCIVICPGYFSFAMGRDKTAILGFFKGVFDRSPLPVMIYNFPGAASGIDLNSDDISELAEHPNCFGVKLTCGAVGKGQRIATYTQTPEYLARRGNSLKASTVTGQFQVLPGFSESLLPTLLGRHTGCITGTGGIIPKTVRKLYDTAVKGLQGDSKALSEAVDLQEKVAAADWISIKTGVQGTKYALDTYIEKNLGGDWRSPLGPLTPAVKEMIDVDLKPFMEFEASL</sequence>
<comment type="caution">
    <text evidence="7">The sequence shown here is derived from an EMBL/GenBank/DDBJ whole genome shotgun (WGS) entry which is preliminary data.</text>
</comment>
<dbReference type="Gene3D" id="3.20.20.70">
    <property type="entry name" value="Aldolase class I"/>
    <property type="match status" value="1"/>
</dbReference>
<dbReference type="CDD" id="cd00408">
    <property type="entry name" value="DHDPS-like"/>
    <property type="match status" value="1"/>
</dbReference>
<dbReference type="PIRSF" id="PIRSF001365">
    <property type="entry name" value="DHDPS"/>
    <property type="match status" value="1"/>
</dbReference>
<feature type="active site" description="Proton donor/acceptor" evidence="4">
    <location>
        <position position="158"/>
    </location>
</feature>
<evidence type="ECO:0000313" key="8">
    <source>
        <dbReference type="Proteomes" id="UP000193986"/>
    </source>
</evidence>
<dbReference type="InterPro" id="IPR002220">
    <property type="entry name" value="DapA-like"/>
</dbReference>
<dbReference type="STRING" id="71784.A0A1Y2BLY5"/>
<comment type="similarity">
    <text evidence="3">Belongs to the DapA family.</text>
</comment>
<dbReference type="InterPro" id="IPR020624">
    <property type="entry name" value="Schiff_base-form_aldolases_CS"/>
</dbReference>
<evidence type="ECO:0000256" key="4">
    <source>
        <dbReference type="PIRSR" id="PIRSR001365-1"/>
    </source>
</evidence>
<dbReference type="PRINTS" id="PR00146">
    <property type="entry name" value="DHPICSNTHASE"/>
</dbReference>
<name>A0A1Y2BLY5_9TREE</name>
<feature type="active site" description="Schiff-base intermediate with substrate" evidence="4">
    <location>
        <position position="187"/>
    </location>
</feature>
<dbReference type="SUPFAM" id="SSF51569">
    <property type="entry name" value="Aldolase"/>
    <property type="match status" value="1"/>
</dbReference>
<evidence type="ECO:0000256" key="6">
    <source>
        <dbReference type="SAM" id="MobiDB-lite"/>
    </source>
</evidence>
<dbReference type="AlphaFoldDB" id="A0A1Y2BLY5"/>
<evidence type="ECO:0000256" key="1">
    <source>
        <dbReference type="ARBA" id="ARBA00023239"/>
    </source>
</evidence>
<evidence type="ECO:0000256" key="5">
    <source>
        <dbReference type="PIRSR" id="PIRSR001365-2"/>
    </source>
</evidence>